<dbReference type="InterPro" id="IPR008271">
    <property type="entry name" value="Ser/Thr_kinase_AS"/>
</dbReference>
<accession>G0QNP2</accession>
<dbReference type="RefSeq" id="XP_004037147.1">
    <property type="nucleotide sequence ID" value="XM_004037099.1"/>
</dbReference>
<sequence length="1188" mass="137278">MDNYHILHQIGEGSFGKVYKGRRKNTGQILALKFISKRNKTEKDLANLRQEIQILKRLKHENIILLLDAFETPHEFCVVTEFAQGELFEILEDDKSLPEPEVRKIAQQLVQALYYLHSNRIIHRDMKPQNILISANGVVKLCDFGFARALSTNTQVLTSIKGTPLYMAPELVKEQPYNHTVDLWSLGVILYELFVGQPPFYTNSIYKLIDLIIKDPVKYPDNMSPEFKDFLKGLLNKQPSERQDWPQLLEHQFITETEQEKIERIKRLEQYQQWAGLQEVNLDETAQPVIQQINVSYNNRDISPRKIGICNDELWNKYLQISKDDQGLNDLRKDISFLDNFLQLLKTPINDILKKDKKNIFNLIISRVKQDDDNKIDITKNGVISGLLINQLKNIIKIDEGKNTLDILNELIKAVCLLSKNTFDKSVGIESIYITQFMPLLSVLIKIGQIANDIPHQQLLINILKTIGIFGNQASVNTIRNFNFYKSIIEIKFSQDIICLFKTMENAQNLHNFILQVLVVLVHPIYGDIFSFPWKRGQSGAVQEFCECLPVFECLKQQIFTNLIEIDFLPIITRQFNTQSEDESSKLTKISILRLVLQGIRIQREIIDKMLVNKPILQIINMCIYNEEINICGTGMQIMIHILKHIQSKKEMNYQMNTMSEILNINIQYLLDNIEKNLHNNPIISVISINLLAEMLQNDNFYSQAIIQKFQSINSYKILIELLNPSRKINKMEEIRHIEGSGFGCPVYGFNDCIIYFLQRLLFRYHKEHRKLQELFILFEQSGLDLQILNILLNLNQKSDISPKGFVSFLILVHDIIFSDFFSFSQKIFQEKTLRIMCEILKENQLKALNEWPNSNGGGMMCVHLITAQLLRIFNLPFTQPFQEKELEKTIKELNSSEIIVSTLKTIQYLQKEHIGIAIQLLSRLILSNEDDKQFAQQFIQNNGLFAIKKFNVLNSVENPPNVIIDALNILSQFARISKNYYENVHQIDIYADLKKLIGHKEANVRAKVCNFIGNICRHSSYFYDVLLKFDLISSCIECCKDPDKFTRKFACFAVGNAGFHNASLYEHLRPVIPLLVNLLKDPEEKTRANAAGALGNFVRNSDILTKDLIRFGALHAMLDVVLNDLGQSPKRIALFSIGNLCMYQECRQVYIDIGIYEVIVQIQNTQGQDAQILKYANRILQKLNQLS</sequence>
<dbReference type="GO" id="GO:0106310">
    <property type="term" value="F:protein serine kinase activity"/>
    <property type="evidence" value="ECO:0007669"/>
    <property type="project" value="RHEA"/>
</dbReference>
<dbReference type="InterPro" id="IPR000719">
    <property type="entry name" value="Prot_kinase_dom"/>
</dbReference>
<keyword evidence="8 14" id="KW-0067">ATP-binding</keyword>
<keyword evidence="7 17" id="KW-0418">Kinase</keyword>
<dbReference type="OMA" id="CNIIAMM"/>
<keyword evidence="4" id="KW-0723">Serine/threonine-protein kinase</keyword>
<keyword evidence="9" id="KW-0206">Cytoskeleton</keyword>
<dbReference type="PANTHER" id="PTHR22983">
    <property type="entry name" value="PROTEIN KINASE RELATED"/>
    <property type="match status" value="1"/>
</dbReference>
<feature type="domain" description="Protein kinase" evidence="16">
    <location>
        <begin position="4"/>
        <end position="254"/>
    </location>
</feature>
<feature type="coiled-coil region" evidence="15">
    <location>
        <begin position="31"/>
        <end position="58"/>
    </location>
</feature>
<dbReference type="SUPFAM" id="SSF48371">
    <property type="entry name" value="ARM repeat"/>
    <property type="match status" value="1"/>
</dbReference>
<dbReference type="OrthoDB" id="266718at2759"/>
<dbReference type="Gene3D" id="1.10.510.10">
    <property type="entry name" value="Transferase(Phosphotransferase) domain 1"/>
    <property type="match status" value="1"/>
</dbReference>
<dbReference type="InterPro" id="IPR017441">
    <property type="entry name" value="Protein_kinase_ATP_BS"/>
</dbReference>
<evidence type="ECO:0000313" key="18">
    <source>
        <dbReference type="Proteomes" id="UP000008983"/>
    </source>
</evidence>
<dbReference type="Pfam" id="PF13513">
    <property type="entry name" value="HEAT_EZ"/>
    <property type="match status" value="1"/>
</dbReference>
<comment type="catalytic activity">
    <reaction evidence="11">
        <text>L-seryl-[protein] + ATP = O-phospho-L-seryl-[protein] + ADP + H(+)</text>
        <dbReference type="Rhea" id="RHEA:17989"/>
        <dbReference type="Rhea" id="RHEA-COMP:9863"/>
        <dbReference type="Rhea" id="RHEA-COMP:11604"/>
        <dbReference type="ChEBI" id="CHEBI:15378"/>
        <dbReference type="ChEBI" id="CHEBI:29999"/>
        <dbReference type="ChEBI" id="CHEBI:30616"/>
        <dbReference type="ChEBI" id="CHEBI:83421"/>
        <dbReference type="ChEBI" id="CHEBI:456216"/>
        <dbReference type="EC" id="2.7.11.1"/>
    </reaction>
</comment>
<dbReference type="STRING" id="857967.G0QNP2"/>
<evidence type="ECO:0000256" key="6">
    <source>
        <dbReference type="ARBA" id="ARBA00022741"/>
    </source>
</evidence>
<dbReference type="FunFam" id="1.10.510.10:FF:000292">
    <property type="entry name" value="Serine/threonine-protein kinase 36"/>
    <property type="match status" value="1"/>
</dbReference>
<dbReference type="GO" id="GO:0005737">
    <property type="term" value="C:cytoplasm"/>
    <property type="evidence" value="ECO:0007669"/>
    <property type="project" value="TreeGrafter"/>
</dbReference>
<dbReference type="Proteomes" id="UP000008983">
    <property type="component" value="Unassembled WGS sequence"/>
</dbReference>
<dbReference type="CDD" id="cd14002">
    <property type="entry name" value="STKc_STK36"/>
    <property type="match status" value="1"/>
</dbReference>
<dbReference type="PROSITE" id="PS00108">
    <property type="entry name" value="PROTEIN_KINASE_ST"/>
    <property type="match status" value="1"/>
</dbReference>
<dbReference type="Pfam" id="PF00069">
    <property type="entry name" value="Pkinase"/>
    <property type="match status" value="1"/>
</dbReference>
<evidence type="ECO:0000256" key="10">
    <source>
        <dbReference type="ARBA" id="ARBA00047899"/>
    </source>
</evidence>
<name>G0QNP2_ICHMU</name>
<proteinExistence type="predicted"/>
<dbReference type="AlphaFoldDB" id="G0QNP2"/>
<keyword evidence="3" id="KW-0963">Cytoplasm</keyword>
<dbReference type="PROSITE" id="PS50011">
    <property type="entry name" value="PROTEIN_KINASE_DOM"/>
    <property type="match status" value="1"/>
</dbReference>
<evidence type="ECO:0000256" key="5">
    <source>
        <dbReference type="ARBA" id="ARBA00022679"/>
    </source>
</evidence>
<protein>
    <recommendedName>
        <fullName evidence="2">non-specific serine/threonine protein kinase</fullName>
        <ecNumber evidence="2">2.7.11.1</ecNumber>
    </recommendedName>
    <alternativeName>
        <fullName evidence="12">Fused homolog</fullName>
    </alternativeName>
</protein>
<keyword evidence="5 17" id="KW-0808">Transferase</keyword>
<reference evidence="17 18" key="1">
    <citation type="submission" date="2011-07" db="EMBL/GenBank/DDBJ databases">
        <authorList>
            <person name="Coyne R."/>
            <person name="Brami D."/>
            <person name="Johnson J."/>
            <person name="Hostetler J."/>
            <person name="Hannick L."/>
            <person name="Clark T."/>
            <person name="Cassidy-Hanley D."/>
            <person name="Inman J."/>
        </authorList>
    </citation>
    <scope>NUCLEOTIDE SEQUENCE [LARGE SCALE GENOMIC DNA]</scope>
    <source>
        <strain evidence="17 18">G5</strain>
    </source>
</reference>
<dbReference type="PROSITE" id="PS00107">
    <property type="entry name" value="PROTEIN_KINASE_ATP"/>
    <property type="match status" value="1"/>
</dbReference>
<evidence type="ECO:0000256" key="9">
    <source>
        <dbReference type="ARBA" id="ARBA00023212"/>
    </source>
</evidence>
<keyword evidence="15" id="KW-0175">Coiled coil</keyword>
<feature type="binding site" evidence="14">
    <location>
        <position position="33"/>
    </location>
    <ligand>
        <name>ATP</name>
        <dbReference type="ChEBI" id="CHEBI:30616"/>
    </ligand>
</feature>
<dbReference type="SUPFAM" id="SSF56112">
    <property type="entry name" value="Protein kinase-like (PK-like)"/>
    <property type="match status" value="1"/>
</dbReference>
<evidence type="ECO:0000313" key="17">
    <source>
        <dbReference type="EMBL" id="EGR33161.1"/>
    </source>
</evidence>
<comment type="subcellular location">
    <subcellularLocation>
        <location evidence="1">Cytoplasm</location>
        <location evidence="1">Cytoskeleton</location>
    </subcellularLocation>
</comment>
<evidence type="ECO:0000256" key="14">
    <source>
        <dbReference type="PROSITE-ProRule" id="PRU10141"/>
    </source>
</evidence>
<gene>
    <name evidence="17" type="ORF">IMG5_060540</name>
</gene>
<feature type="repeat" description="HEAT" evidence="13">
    <location>
        <begin position="1072"/>
        <end position="1103"/>
    </location>
</feature>
<evidence type="ECO:0000259" key="16">
    <source>
        <dbReference type="PROSITE" id="PS50011"/>
    </source>
</evidence>
<dbReference type="InParanoid" id="G0QNP2"/>
<evidence type="ECO:0000256" key="4">
    <source>
        <dbReference type="ARBA" id="ARBA00022527"/>
    </source>
</evidence>
<dbReference type="InterPro" id="IPR016024">
    <property type="entry name" value="ARM-type_fold"/>
</dbReference>
<evidence type="ECO:0000256" key="3">
    <source>
        <dbReference type="ARBA" id="ARBA00022490"/>
    </source>
</evidence>
<dbReference type="GO" id="GO:0005524">
    <property type="term" value="F:ATP binding"/>
    <property type="evidence" value="ECO:0007669"/>
    <property type="project" value="UniProtKB-UniRule"/>
</dbReference>
<comment type="catalytic activity">
    <reaction evidence="10">
        <text>L-threonyl-[protein] + ATP = O-phospho-L-threonyl-[protein] + ADP + H(+)</text>
        <dbReference type="Rhea" id="RHEA:46608"/>
        <dbReference type="Rhea" id="RHEA-COMP:11060"/>
        <dbReference type="Rhea" id="RHEA-COMP:11605"/>
        <dbReference type="ChEBI" id="CHEBI:15378"/>
        <dbReference type="ChEBI" id="CHEBI:30013"/>
        <dbReference type="ChEBI" id="CHEBI:30616"/>
        <dbReference type="ChEBI" id="CHEBI:61977"/>
        <dbReference type="ChEBI" id="CHEBI:456216"/>
        <dbReference type="EC" id="2.7.11.1"/>
    </reaction>
</comment>
<keyword evidence="6 14" id="KW-0547">Nucleotide-binding</keyword>
<dbReference type="Gene3D" id="1.25.10.10">
    <property type="entry name" value="Leucine-rich Repeat Variant"/>
    <property type="match status" value="1"/>
</dbReference>
<evidence type="ECO:0000256" key="1">
    <source>
        <dbReference type="ARBA" id="ARBA00004245"/>
    </source>
</evidence>
<evidence type="ECO:0000256" key="8">
    <source>
        <dbReference type="ARBA" id="ARBA00022840"/>
    </source>
</evidence>
<organism evidence="17 18">
    <name type="scientific">Ichthyophthirius multifiliis</name>
    <name type="common">White spot disease agent</name>
    <name type="synonym">Ich</name>
    <dbReference type="NCBI Taxonomy" id="5932"/>
    <lineage>
        <taxon>Eukaryota</taxon>
        <taxon>Sar</taxon>
        <taxon>Alveolata</taxon>
        <taxon>Ciliophora</taxon>
        <taxon>Intramacronucleata</taxon>
        <taxon>Oligohymenophorea</taxon>
        <taxon>Hymenostomatida</taxon>
        <taxon>Ophryoglenina</taxon>
        <taxon>Ichthyophthirius</taxon>
    </lineage>
</organism>
<evidence type="ECO:0000256" key="11">
    <source>
        <dbReference type="ARBA" id="ARBA00048679"/>
    </source>
</evidence>
<dbReference type="GO" id="GO:0005856">
    <property type="term" value="C:cytoskeleton"/>
    <property type="evidence" value="ECO:0007669"/>
    <property type="project" value="UniProtKB-SubCell"/>
</dbReference>
<evidence type="ECO:0000256" key="13">
    <source>
        <dbReference type="PROSITE-ProRule" id="PRU00103"/>
    </source>
</evidence>
<keyword evidence="18" id="KW-1185">Reference proteome</keyword>
<evidence type="ECO:0000256" key="2">
    <source>
        <dbReference type="ARBA" id="ARBA00012513"/>
    </source>
</evidence>
<dbReference type="InterPro" id="IPR021133">
    <property type="entry name" value="HEAT_type_2"/>
</dbReference>
<dbReference type="FunFam" id="3.30.200.20:FF:000042">
    <property type="entry name" value="Aurora kinase A"/>
    <property type="match status" value="1"/>
</dbReference>
<dbReference type="eggNOG" id="KOG0597">
    <property type="taxonomic scope" value="Eukaryota"/>
</dbReference>
<dbReference type="SMART" id="SM00220">
    <property type="entry name" value="S_TKc"/>
    <property type="match status" value="1"/>
</dbReference>
<dbReference type="InterPro" id="IPR011989">
    <property type="entry name" value="ARM-like"/>
</dbReference>
<evidence type="ECO:0000256" key="15">
    <source>
        <dbReference type="SAM" id="Coils"/>
    </source>
</evidence>
<evidence type="ECO:0000256" key="12">
    <source>
        <dbReference type="ARBA" id="ARBA00075375"/>
    </source>
</evidence>
<dbReference type="EC" id="2.7.11.1" evidence="2"/>
<dbReference type="InterPro" id="IPR011009">
    <property type="entry name" value="Kinase-like_dom_sf"/>
</dbReference>
<dbReference type="GO" id="GO:0004674">
    <property type="term" value="F:protein serine/threonine kinase activity"/>
    <property type="evidence" value="ECO:0007669"/>
    <property type="project" value="UniProtKB-KW"/>
</dbReference>
<dbReference type="GeneID" id="14909334"/>
<dbReference type="PANTHER" id="PTHR22983:SF6">
    <property type="entry name" value="SERINE_THREONINE-PROTEIN KINASE 36"/>
    <property type="match status" value="1"/>
</dbReference>
<evidence type="ECO:0000256" key="7">
    <source>
        <dbReference type="ARBA" id="ARBA00022777"/>
    </source>
</evidence>
<dbReference type="EMBL" id="GL983505">
    <property type="protein sequence ID" value="EGR33161.1"/>
    <property type="molecule type" value="Genomic_DNA"/>
</dbReference>
<dbReference type="PROSITE" id="PS50077">
    <property type="entry name" value="HEAT_REPEAT"/>
    <property type="match status" value="1"/>
</dbReference>